<feature type="region of interest" description="Disordered" evidence="1">
    <location>
        <begin position="1"/>
        <end position="91"/>
    </location>
</feature>
<feature type="compositionally biased region" description="Polar residues" evidence="1">
    <location>
        <begin position="30"/>
        <end position="40"/>
    </location>
</feature>
<dbReference type="EMBL" id="CAJVQB010063282">
    <property type="protein sequence ID" value="CAG8840609.1"/>
    <property type="molecule type" value="Genomic_DNA"/>
</dbReference>
<name>A0ABN7WU87_GIGMA</name>
<dbReference type="Proteomes" id="UP000789901">
    <property type="component" value="Unassembled WGS sequence"/>
</dbReference>
<gene>
    <name evidence="2" type="ORF">GMARGA_LOCUS34992</name>
</gene>
<feature type="compositionally biased region" description="Polar residues" evidence="1">
    <location>
        <begin position="48"/>
        <end position="74"/>
    </location>
</feature>
<reference evidence="2 3" key="1">
    <citation type="submission" date="2021-06" db="EMBL/GenBank/DDBJ databases">
        <authorList>
            <person name="Kallberg Y."/>
            <person name="Tangrot J."/>
            <person name="Rosling A."/>
        </authorList>
    </citation>
    <scope>NUCLEOTIDE SEQUENCE [LARGE SCALE GENOMIC DNA]</scope>
    <source>
        <strain evidence="2 3">120-4 pot B 10/14</strain>
    </source>
</reference>
<sequence>KVFKNKYQRIHHSAQEQIPENLPHNAKGVQKQTPENSSYAKSAKEQIPENSLPNTKSVQGQTLKNSHNGKNAQGQIPEKYPRTNAKEFTQC</sequence>
<comment type="caution">
    <text evidence="2">The sequence shown here is derived from an EMBL/GenBank/DDBJ whole genome shotgun (WGS) entry which is preliminary data.</text>
</comment>
<protein>
    <submittedName>
        <fullName evidence="2">16456_t:CDS:1</fullName>
    </submittedName>
</protein>
<feature type="compositionally biased region" description="Basic residues" evidence="1">
    <location>
        <begin position="1"/>
        <end position="12"/>
    </location>
</feature>
<feature type="non-terminal residue" evidence="2">
    <location>
        <position position="1"/>
    </location>
</feature>
<evidence type="ECO:0000313" key="2">
    <source>
        <dbReference type="EMBL" id="CAG8840609.1"/>
    </source>
</evidence>
<accession>A0ABN7WU87</accession>
<keyword evidence="3" id="KW-1185">Reference proteome</keyword>
<organism evidence="2 3">
    <name type="scientific">Gigaspora margarita</name>
    <dbReference type="NCBI Taxonomy" id="4874"/>
    <lineage>
        <taxon>Eukaryota</taxon>
        <taxon>Fungi</taxon>
        <taxon>Fungi incertae sedis</taxon>
        <taxon>Mucoromycota</taxon>
        <taxon>Glomeromycotina</taxon>
        <taxon>Glomeromycetes</taxon>
        <taxon>Diversisporales</taxon>
        <taxon>Gigasporaceae</taxon>
        <taxon>Gigaspora</taxon>
    </lineage>
</organism>
<evidence type="ECO:0000313" key="3">
    <source>
        <dbReference type="Proteomes" id="UP000789901"/>
    </source>
</evidence>
<evidence type="ECO:0000256" key="1">
    <source>
        <dbReference type="SAM" id="MobiDB-lite"/>
    </source>
</evidence>
<proteinExistence type="predicted"/>